<dbReference type="GeneID" id="93195875"/>
<dbReference type="Proteomes" id="UP000037997">
    <property type="component" value="Unassembled WGS sequence"/>
</dbReference>
<keyword evidence="4" id="KW-0966">Cell projection</keyword>
<evidence type="ECO:0000313" key="5">
    <source>
        <dbReference type="Proteomes" id="UP000037997"/>
    </source>
</evidence>
<dbReference type="STRING" id="35818.HPU229336_02535"/>
<organism evidence="3 5">
    <name type="scientific">Helicobacter pullorum</name>
    <dbReference type="NCBI Taxonomy" id="35818"/>
    <lineage>
        <taxon>Bacteria</taxon>
        <taxon>Pseudomonadati</taxon>
        <taxon>Campylobacterota</taxon>
        <taxon>Epsilonproteobacteria</taxon>
        <taxon>Campylobacterales</taxon>
        <taxon>Helicobacteraceae</taxon>
        <taxon>Helicobacter</taxon>
    </lineage>
</organism>
<gene>
    <name evidence="3" type="ORF">HPU229334_07340</name>
    <name evidence="4" type="ORF">NCTC13156_01561</name>
</gene>
<feature type="domain" description="Flagellar basal-body/hook protein C-terminal" evidence="2">
    <location>
        <begin position="29"/>
        <end position="71"/>
    </location>
</feature>
<dbReference type="Proteomes" id="UP000255269">
    <property type="component" value="Unassembled WGS sequence"/>
</dbReference>
<dbReference type="EMBL" id="JNOC01000035">
    <property type="protein sequence ID" value="KPH55636.1"/>
    <property type="molecule type" value="Genomic_DNA"/>
</dbReference>
<dbReference type="InterPro" id="IPR010930">
    <property type="entry name" value="Flg_bb/hook_C_dom"/>
</dbReference>
<dbReference type="RefSeq" id="WP_054198107.1">
    <property type="nucleotide sequence ID" value="NZ_CAJFGW010000008.1"/>
</dbReference>
<evidence type="ECO:0000256" key="1">
    <source>
        <dbReference type="ARBA" id="ARBA00009677"/>
    </source>
</evidence>
<evidence type="ECO:0000259" key="2">
    <source>
        <dbReference type="Pfam" id="PF06429"/>
    </source>
</evidence>
<reference evidence="4 6" key="2">
    <citation type="submission" date="2018-06" db="EMBL/GenBank/DDBJ databases">
        <authorList>
            <consortium name="Pathogen Informatics"/>
            <person name="Doyle S."/>
        </authorList>
    </citation>
    <scope>NUCLEOTIDE SEQUENCE [LARGE SCALE GENOMIC DNA]</scope>
    <source>
        <strain evidence="4 6">NCTC13156</strain>
    </source>
</reference>
<dbReference type="Pfam" id="PF06429">
    <property type="entry name" value="Flg_bbr_C"/>
    <property type="match status" value="1"/>
</dbReference>
<comment type="similarity">
    <text evidence="1">Belongs to the flagella basal body rod proteins family.</text>
</comment>
<proteinExistence type="inferred from homology"/>
<evidence type="ECO:0000313" key="4">
    <source>
        <dbReference type="EMBL" id="STQ88707.1"/>
    </source>
</evidence>
<name>A0A0N0LRL6_9HELI</name>
<accession>A0A0N0LRL6</accession>
<sequence>MNPISGSTYYGYDAFSNAQSGIDANMRSATLETSNTDIAQSTVNTMNAQNGVEANAQTIQTADSMMQSALDILA</sequence>
<evidence type="ECO:0000313" key="3">
    <source>
        <dbReference type="EMBL" id="KPH55636.1"/>
    </source>
</evidence>
<dbReference type="PATRIC" id="fig|35818.11.peg.1453"/>
<dbReference type="SUPFAM" id="SSF64518">
    <property type="entry name" value="Phase 1 flagellin"/>
    <property type="match status" value="1"/>
</dbReference>
<protein>
    <submittedName>
        <fullName evidence="4">Flagellar hook protein FlgE</fullName>
    </submittedName>
</protein>
<dbReference type="AlphaFoldDB" id="A0A0N0LRL6"/>
<keyword evidence="4" id="KW-0282">Flagellum</keyword>
<dbReference type="EMBL" id="UGJF01000001">
    <property type="protein sequence ID" value="STQ88707.1"/>
    <property type="molecule type" value="Genomic_DNA"/>
</dbReference>
<reference evidence="3 5" key="1">
    <citation type="submission" date="2014-06" db="EMBL/GenBank/DDBJ databases">
        <title>Helicobacter pullorum isolates in fresh chicken meat - phenotypic and genotypic features.</title>
        <authorList>
            <person name="Borges V."/>
            <person name="Santos A."/>
            <person name="Correia C.B."/>
            <person name="Saraiva M."/>
            <person name="Menard A."/>
            <person name="Vieira L."/>
            <person name="Sampaio D.A."/>
            <person name="Gomes J.P."/>
            <person name="Oleastro M."/>
        </authorList>
    </citation>
    <scope>NUCLEOTIDE SEQUENCE [LARGE SCALE GENOMIC DNA]</scope>
    <source>
        <strain evidence="3 5">229334/12</strain>
    </source>
</reference>
<keyword evidence="4" id="KW-0969">Cilium</keyword>
<evidence type="ECO:0000313" key="6">
    <source>
        <dbReference type="Proteomes" id="UP000255269"/>
    </source>
</evidence>